<dbReference type="AlphaFoldDB" id="A0AAV7XAE5"/>
<feature type="signal peptide" evidence="1">
    <location>
        <begin position="1"/>
        <end position="23"/>
    </location>
</feature>
<dbReference type="SMART" id="SM00020">
    <property type="entry name" value="Tryp_SPc"/>
    <property type="match status" value="1"/>
</dbReference>
<evidence type="ECO:0000256" key="1">
    <source>
        <dbReference type="SAM" id="SignalP"/>
    </source>
</evidence>
<keyword evidence="4" id="KW-1185">Reference proteome</keyword>
<protein>
    <recommendedName>
        <fullName evidence="2">Peptidase S1 domain-containing protein</fullName>
    </recommendedName>
</protein>
<gene>
    <name evidence="3" type="ORF">ONE63_003583</name>
</gene>
<dbReference type="InterPro" id="IPR001254">
    <property type="entry name" value="Trypsin_dom"/>
</dbReference>
<comment type="caution">
    <text evidence="3">The sequence shown here is derived from an EMBL/GenBank/DDBJ whole genome shotgun (WGS) entry which is preliminary data.</text>
</comment>
<evidence type="ECO:0000313" key="3">
    <source>
        <dbReference type="EMBL" id="KAJ1520455.1"/>
    </source>
</evidence>
<dbReference type="InterPro" id="IPR001314">
    <property type="entry name" value="Peptidase_S1A"/>
</dbReference>
<sequence length="266" mass="28466">MVAAKGVRGLTAAVCCFVCLVEAIATSDCGRPQGTSPSPPSSGDVIPAWHAVVYDTTDGVGKHICAGALIDAQYVLVAEHCFYGPSGNLRPEADFTVGVGKVSRVLGKEEISSQTRTVKHIHFPQGAGVAHSNDLALLRLNEAVFLNDRVWPICIDWKGDQLPLKNGDKGSMAGFGSGGSLEYFPLRLVGKDLCKKNAIVKESQFCAENDAGPAAGEIDSSCGFAQKSQDRWFLKGVYYKNSKNTNLFSNVTGYVDWMAHIISNAH</sequence>
<dbReference type="InterPro" id="IPR043504">
    <property type="entry name" value="Peptidase_S1_PA_chymotrypsin"/>
</dbReference>
<proteinExistence type="predicted"/>
<accession>A0AAV7XAE5</accession>
<reference evidence="3" key="1">
    <citation type="submission" date="2022-12" db="EMBL/GenBank/DDBJ databases">
        <title>Chromosome-level genome assembly of the bean flower thrips Megalurothrips usitatus.</title>
        <authorList>
            <person name="Ma L."/>
            <person name="Liu Q."/>
            <person name="Li H."/>
            <person name="Cai W."/>
        </authorList>
    </citation>
    <scope>NUCLEOTIDE SEQUENCE</scope>
    <source>
        <strain evidence="3">Cailab_2022a</strain>
    </source>
</reference>
<dbReference type="EMBL" id="JAPTSV010000014">
    <property type="protein sequence ID" value="KAJ1520455.1"/>
    <property type="molecule type" value="Genomic_DNA"/>
</dbReference>
<evidence type="ECO:0000313" key="4">
    <source>
        <dbReference type="Proteomes" id="UP001075354"/>
    </source>
</evidence>
<name>A0AAV7XAE5_9NEOP</name>
<keyword evidence="1" id="KW-0732">Signal</keyword>
<evidence type="ECO:0000259" key="2">
    <source>
        <dbReference type="PROSITE" id="PS50240"/>
    </source>
</evidence>
<dbReference type="GO" id="GO:0004252">
    <property type="term" value="F:serine-type endopeptidase activity"/>
    <property type="evidence" value="ECO:0007669"/>
    <property type="project" value="InterPro"/>
</dbReference>
<dbReference type="GO" id="GO:0006508">
    <property type="term" value="P:proteolysis"/>
    <property type="evidence" value="ECO:0007669"/>
    <property type="project" value="InterPro"/>
</dbReference>
<dbReference type="PANTHER" id="PTHR24260">
    <property type="match status" value="1"/>
</dbReference>
<feature type="chain" id="PRO_5043372771" description="Peptidase S1 domain-containing protein" evidence="1">
    <location>
        <begin position="24"/>
        <end position="266"/>
    </location>
</feature>
<dbReference type="PROSITE" id="PS50240">
    <property type="entry name" value="TRYPSIN_DOM"/>
    <property type="match status" value="1"/>
</dbReference>
<dbReference type="Proteomes" id="UP001075354">
    <property type="component" value="Chromosome 14"/>
</dbReference>
<dbReference type="InterPro" id="IPR009003">
    <property type="entry name" value="Peptidase_S1_PA"/>
</dbReference>
<dbReference type="PANTHER" id="PTHR24260:SF147">
    <property type="entry name" value="EG:BACR7A4.3 PROTEIN-RELATED"/>
    <property type="match status" value="1"/>
</dbReference>
<dbReference type="Gene3D" id="2.40.10.10">
    <property type="entry name" value="Trypsin-like serine proteases"/>
    <property type="match status" value="1"/>
</dbReference>
<dbReference type="InterPro" id="IPR051333">
    <property type="entry name" value="CLIP_Serine_Protease"/>
</dbReference>
<organism evidence="3 4">
    <name type="scientific">Megalurothrips usitatus</name>
    <name type="common">bean blossom thrips</name>
    <dbReference type="NCBI Taxonomy" id="439358"/>
    <lineage>
        <taxon>Eukaryota</taxon>
        <taxon>Metazoa</taxon>
        <taxon>Ecdysozoa</taxon>
        <taxon>Arthropoda</taxon>
        <taxon>Hexapoda</taxon>
        <taxon>Insecta</taxon>
        <taxon>Pterygota</taxon>
        <taxon>Neoptera</taxon>
        <taxon>Paraneoptera</taxon>
        <taxon>Thysanoptera</taxon>
        <taxon>Terebrantia</taxon>
        <taxon>Thripoidea</taxon>
        <taxon>Thripidae</taxon>
        <taxon>Megalurothrips</taxon>
    </lineage>
</organism>
<dbReference type="Pfam" id="PF00089">
    <property type="entry name" value="Trypsin"/>
    <property type="match status" value="1"/>
</dbReference>
<dbReference type="SUPFAM" id="SSF50494">
    <property type="entry name" value="Trypsin-like serine proteases"/>
    <property type="match status" value="1"/>
</dbReference>
<feature type="domain" description="Peptidase S1" evidence="2">
    <location>
        <begin position="49"/>
        <end position="263"/>
    </location>
</feature>
<dbReference type="PRINTS" id="PR00722">
    <property type="entry name" value="CHYMOTRYPSIN"/>
</dbReference>